<organism evidence="2 3">
    <name type="scientific">Grimontia marina</name>
    <dbReference type="NCBI Taxonomy" id="646534"/>
    <lineage>
        <taxon>Bacteria</taxon>
        <taxon>Pseudomonadati</taxon>
        <taxon>Pseudomonadota</taxon>
        <taxon>Gammaproteobacteria</taxon>
        <taxon>Vibrionales</taxon>
        <taxon>Vibrionaceae</taxon>
        <taxon>Grimontia</taxon>
    </lineage>
</organism>
<reference evidence="3" key="1">
    <citation type="submission" date="2016-02" db="EMBL/GenBank/DDBJ databases">
        <authorList>
            <person name="Rodrigo-Torres Lidia"/>
            <person name="Arahal R.David."/>
        </authorList>
    </citation>
    <scope>NUCLEOTIDE SEQUENCE [LARGE SCALE GENOMIC DNA]</scope>
    <source>
        <strain evidence="3">CECT 8713</strain>
    </source>
</reference>
<feature type="chain" id="PRO_5007282536" evidence="1">
    <location>
        <begin position="21"/>
        <end position="199"/>
    </location>
</feature>
<keyword evidence="1" id="KW-0732">Signal</keyword>
<dbReference type="RefSeq" id="WP_062715383.1">
    <property type="nucleotide sequence ID" value="NZ_CAWRCI010000122.1"/>
</dbReference>
<protein>
    <submittedName>
        <fullName evidence="2">Uncharacterized protein</fullName>
    </submittedName>
</protein>
<sequence length="199" mass="22230">MFKFFLAFLLAGITSYPSYAGTVKVEQAELLERQGCNNTGLELCFVNSVYHTNSKLHMLNFNANIDELNPDVSMPDEFLRELAIQLLVKFNPDAASFYEIEPTLRHIIDDSAYSADKIAIGISGSYKGKPLVGYAKHGSDEVKSSFISSKVEYDSITPLELLLAPCKKIESLENTGEISKLSPEQYKKVCGFERESERP</sequence>
<dbReference type="AlphaFoldDB" id="A0A128FJT4"/>
<gene>
    <name evidence="2" type="ORF">GMA8713_05095</name>
</gene>
<dbReference type="EMBL" id="FIZY01000122">
    <property type="protein sequence ID" value="CZF87052.1"/>
    <property type="molecule type" value="Genomic_DNA"/>
</dbReference>
<name>A0A128FJT4_9GAMM</name>
<dbReference type="Proteomes" id="UP000073601">
    <property type="component" value="Unassembled WGS sequence"/>
</dbReference>
<dbReference type="OrthoDB" id="9923058at2"/>
<evidence type="ECO:0000313" key="2">
    <source>
        <dbReference type="EMBL" id="CZF87052.1"/>
    </source>
</evidence>
<accession>A0A128FJT4</accession>
<keyword evidence="3" id="KW-1185">Reference proteome</keyword>
<feature type="signal peptide" evidence="1">
    <location>
        <begin position="1"/>
        <end position="20"/>
    </location>
</feature>
<evidence type="ECO:0000313" key="3">
    <source>
        <dbReference type="Proteomes" id="UP000073601"/>
    </source>
</evidence>
<evidence type="ECO:0000256" key="1">
    <source>
        <dbReference type="SAM" id="SignalP"/>
    </source>
</evidence>
<proteinExistence type="predicted"/>